<comment type="caution">
    <text evidence="2">The sequence shown here is derived from an EMBL/GenBank/DDBJ whole genome shotgun (WGS) entry which is preliminary data.</text>
</comment>
<dbReference type="Pfam" id="PF00069">
    <property type="entry name" value="Pkinase"/>
    <property type="match status" value="1"/>
</dbReference>
<proteinExistence type="predicted"/>
<sequence>MVTLLKVDKESLEYLKWISKAQLDHPNLYFILEIYQDQNSYQVIYEFFDGKSLLELVSEDNRLPLVQINLIMRQIISIISYLHSLNLIHGKI</sequence>
<accession>A0A8S1NPX4</accession>
<keyword evidence="3" id="KW-1185">Reference proteome</keyword>
<name>A0A8S1NPX4_PARPR</name>
<evidence type="ECO:0000313" key="3">
    <source>
        <dbReference type="Proteomes" id="UP000688137"/>
    </source>
</evidence>
<dbReference type="PROSITE" id="PS50011">
    <property type="entry name" value="PROTEIN_KINASE_DOM"/>
    <property type="match status" value="1"/>
</dbReference>
<gene>
    <name evidence="2" type="ORF">PPRIM_AZ9-3.1.T0930064</name>
</gene>
<dbReference type="GO" id="GO:0005524">
    <property type="term" value="F:ATP binding"/>
    <property type="evidence" value="ECO:0007669"/>
    <property type="project" value="InterPro"/>
</dbReference>
<dbReference type="AlphaFoldDB" id="A0A8S1NPX4"/>
<reference evidence="2" key="1">
    <citation type="submission" date="2021-01" db="EMBL/GenBank/DDBJ databases">
        <authorList>
            <consortium name="Genoscope - CEA"/>
            <person name="William W."/>
        </authorList>
    </citation>
    <scope>NUCLEOTIDE SEQUENCE</scope>
</reference>
<evidence type="ECO:0000313" key="2">
    <source>
        <dbReference type="EMBL" id="CAD8093419.1"/>
    </source>
</evidence>
<protein>
    <recommendedName>
        <fullName evidence="1">Protein kinase domain-containing protein</fullName>
    </recommendedName>
</protein>
<dbReference type="InterPro" id="IPR000719">
    <property type="entry name" value="Prot_kinase_dom"/>
</dbReference>
<dbReference type="EMBL" id="CAJJDM010000096">
    <property type="protein sequence ID" value="CAD8093419.1"/>
    <property type="molecule type" value="Genomic_DNA"/>
</dbReference>
<feature type="domain" description="Protein kinase" evidence="1">
    <location>
        <begin position="1"/>
        <end position="92"/>
    </location>
</feature>
<organism evidence="2 3">
    <name type="scientific">Paramecium primaurelia</name>
    <dbReference type="NCBI Taxonomy" id="5886"/>
    <lineage>
        <taxon>Eukaryota</taxon>
        <taxon>Sar</taxon>
        <taxon>Alveolata</taxon>
        <taxon>Ciliophora</taxon>
        <taxon>Intramacronucleata</taxon>
        <taxon>Oligohymenophorea</taxon>
        <taxon>Peniculida</taxon>
        <taxon>Parameciidae</taxon>
        <taxon>Paramecium</taxon>
    </lineage>
</organism>
<evidence type="ECO:0000259" key="1">
    <source>
        <dbReference type="PROSITE" id="PS50011"/>
    </source>
</evidence>
<dbReference type="Proteomes" id="UP000688137">
    <property type="component" value="Unassembled WGS sequence"/>
</dbReference>
<dbReference type="GO" id="GO:0004672">
    <property type="term" value="F:protein kinase activity"/>
    <property type="evidence" value="ECO:0007669"/>
    <property type="project" value="InterPro"/>
</dbReference>